<reference evidence="2 3" key="1">
    <citation type="submission" date="2018-06" db="EMBL/GenBank/DDBJ databases">
        <title>A transcriptomic atlas of mushroom development highlights an independent origin of complex multicellularity.</title>
        <authorList>
            <consortium name="DOE Joint Genome Institute"/>
            <person name="Krizsan K."/>
            <person name="Almasi E."/>
            <person name="Merenyi Z."/>
            <person name="Sahu N."/>
            <person name="Viragh M."/>
            <person name="Koszo T."/>
            <person name="Mondo S."/>
            <person name="Kiss B."/>
            <person name="Balint B."/>
            <person name="Kues U."/>
            <person name="Barry K."/>
            <person name="Hegedus J.C."/>
            <person name="Henrissat B."/>
            <person name="Johnson J."/>
            <person name="Lipzen A."/>
            <person name="Ohm R."/>
            <person name="Nagy I."/>
            <person name="Pangilinan J."/>
            <person name="Yan J."/>
            <person name="Xiong Y."/>
            <person name="Grigoriev I.V."/>
            <person name="Hibbett D.S."/>
            <person name="Nagy L.G."/>
        </authorList>
    </citation>
    <scope>NUCLEOTIDE SEQUENCE [LARGE SCALE GENOMIC DNA]</scope>
    <source>
        <strain evidence="2 3">SZMC22713</strain>
    </source>
</reference>
<dbReference type="OrthoDB" id="3203373at2759"/>
<dbReference type="InterPro" id="IPR001810">
    <property type="entry name" value="F-box_dom"/>
</dbReference>
<organism evidence="2 3">
    <name type="scientific">Rickenella mellea</name>
    <dbReference type="NCBI Taxonomy" id="50990"/>
    <lineage>
        <taxon>Eukaryota</taxon>
        <taxon>Fungi</taxon>
        <taxon>Dikarya</taxon>
        <taxon>Basidiomycota</taxon>
        <taxon>Agaricomycotina</taxon>
        <taxon>Agaricomycetes</taxon>
        <taxon>Hymenochaetales</taxon>
        <taxon>Rickenellaceae</taxon>
        <taxon>Rickenella</taxon>
    </lineage>
</organism>
<proteinExistence type="predicted"/>
<gene>
    <name evidence="2" type="ORF">BD410DRAFT_155278</name>
</gene>
<dbReference type="Gene3D" id="3.80.10.10">
    <property type="entry name" value="Ribonuclease Inhibitor"/>
    <property type="match status" value="1"/>
</dbReference>
<dbReference type="VEuPathDB" id="FungiDB:BD410DRAFT_155278"/>
<feature type="domain" description="F-box" evidence="1">
    <location>
        <begin position="95"/>
        <end position="145"/>
    </location>
</feature>
<dbReference type="AlphaFoldDB" id="A0A4Y7PHQ0"/>
<dbReference type="STRING" id="50990.A0A4Y7PHQ0"/>
<dbReference type="SUPFAM" id="SSF52047">
    <property type="entry name" value="RNI-like"/>
    <property type="match status" value="1"/>
</dbReference>
<dbReference type="Pfam" id="PF12937">
    <property type="entry name" value="F-box-like"/>
    <property type="match status" value="1"/>
</dbReference>
<protein>
    <recommendedName>
        <fullName evidence="1">F-box domain-containing protein</fullName>
    </recommendedName>
</protein>
<evidence type="ECO:0000313" key="3">
    <source>
        <dbReference type="Proteomes" id="UP000294933"/>
    </source>
</evidence>
<dbReference type="EMBL" id="ML170300">
    <property type="protein sequence ID" value="TDL14907.1"/>
    <property type="molecule type" value="Genomic_DNA"/>
</dbReference>
<dbReference type="InterPro" id="IPR032675">
    <property type="entry name" value="LRR_dom_sf"/>
</dbReference>
<dbReference type="Gene3D" id="1.20.1280.50">
    <property type="match status" value="1"/>
</dbReference>
<name>A0A4Y7PHQ0_9AGAM</name>
<keyword evidence="3" id="KW-1185">Reference proteome</keyword>
<accession>A0A4Y7PHQ0</accession>
<evidence type="ECO:0000259" key="1">
    <source>
        <dbReference type="Pfam" id="PF12937"/>
    </source>
</evidence>
<sequence>MVALAGLDHLEKLLAVVKSDGLDSVFSEGVPNGGQRSDVQNVSFQTYQEPLRSLQCSLVESKLCMAALDAIKARLAKKIRKMQRRCAPLVLEDGIQRIPDEILAHVFEAGHQMSAHSQFALRLSHVCGRFRRVSLRTPLLWTRLSSEHPSDQTEAYLTRSGQMDLQVTLSDHPGDEFRSSLQLMGTHSDRWSRLLLLMDPDDQEIFEEVGLAHFPRLRSIFYHGNVEPTGLQWAMPSLSQFEGFCSPFPLAVSFSFLLQLTSMEICFKDYASFDMTSLAHVLYNMSNLRNLSLEFQSCDAVDFDANLAPDTPKPQSFHIDSLKVTFGGSVALDLVKSLYAVLEYLVPSRVDISLLTHGDLHNFLTSAGILSYSSTIGLQFGFRCNLLLTIYLLLQNCKALRSLRIERSDFNAVAYMRPQWPHFPNLRHIQFYDCIMHEKNVEPMVRALLRCEDLESLEFISCHKISEDCLLNLHDIVGDRLTWGL</sequence>
<dbReference type="Proteomes" id="UP000294933">
    <property type="component" value="Unassembled WGS sequence"/>
</dbReference>
<evidence type="ECO:0000313" key="2">
    <source>
        <dbReference type="EMBL" id="TDL14907.1"/>
    </source>
</evidence>